<feature type="domain" description="Acyl-CoA oxidase/dehydrogenase middle" evidence="12">
    <location>
        <begin position="114"/>
        <end position="209"/>
    </location>
</feature>
<dbReference type="InterPro" id="IPR006091">
    <property type="entry name" value="Acyl-CoA_Oxase/DH_mid-dom"/>
</dbReference>
<comment type="similarity">
    <text evidence="3 10">Belongs to the acyl-CoA dehydrogenase family.</text>
</comment>
<evidence type="ECO:0000256" key="6">
    <source>
        <dbReference type="ARBA" id="ARBA00023002"/>
    </source>
</evidence>
<keyword evidence="6 10" id="KW-0560">Oxidoreductase</keyword>
<dbReference type="Gene3D" id="1.10.540.10">
    <property type="entry name" value="Acyl-CoA dehydrogenase/oxidase, N-terminal domain"/>
    <property type="match status" value="1"/>
</dbReference>
<name>A0ABP8S0D6_9PSEU</name>
<protein>
    <recommendedName>
        <fullName evidence="8">Acyl-[acyl-carrier-protein] dehydrogenase MbtN</fullName>
    </recommendedName>
    <alternativeName>
        <fullName evidence="9">Mycobactin synthase protein N</fullName>
    </alternativeName>
</protein>
<feature type="domain" description="Acyl-CoA dehydrogenase/oxidase N-terminal" evidence="13">
    <location>
        <begin position="1"/>
        <end position="110"/>
    </location>
</feature>
<dbReference type="PANTHER" id="PTHR48083">
    <property type="entry name" value="MEDIUM-CHAIN SPECIFIC ACYL-COA DEHYDROGENASE, MITOCHONDRIAL-RELATED"/>
    <property type="match status" value="1"/>
</dbReference>
<keyword evidence="5 10" id="KW-0274">FAD</keyword>
<reference evidence="15" key="1">
    <citation type="journal article" date="2019" name="Int. J. Syst. Evol. Microbiol.">
        <title>The Global Catalogue of Microorganisms (GCM) 10K type strain sequencing project: providing services to taxonomists for standard genome sequencing and annotation.</title>
        <authorList>
            <consortium name="The Broad Institute Genomics Platform"/>
            <consortium name="The Broad Institute Genome Sequencing Center for Infectious Disease"/>
            <person name="Wu L."/>
            <person name="Ma J."/>
        </authorList>
    </citation>
    <scope>NUCLEOTIDE SEQUENCE [LARGE SCALE GENOMIC DNA]</scope>
    <source>
        <strain evidence="15">JCM 17906</strain>
    </source>
</reference>
<dbReference type="Pfam" id="PF00441">
    <property type="entry name" value="Acyl-CoA_dh_1"/>
    <property type="match status" value="1"/>
</dbReference>
<dbReference type="InterPro" id="IPR036250">
    <property type="entry name" value="AcylCo_DH-like_C"/>
</dbReference>
<evidence type="ECO:0000259" key="13">
    <source>
        <dbReference type="Pfam" id="PF02771"/>
    </source>
</evidence>
<dbReference type="PROSITE" id="PS00073">
    <property type="entry name" value="ACYL_COA_DH_2"/>
    <property type="match status" value="1"/>
</dbReference>
<dbReference type="Gene3D" id="2.40.110.10">
    <property type="entry name" value="Butyryl-CoA Dehydrogenase, subunit A, domain 2"/>
    <property type="match status" value="1"/>
</dbReference>
<evidence type="ECO:0000256" key="10">
    <source>
        <dbReference type="RuleBase" id="RU362125"/>
    </source>
</evidence>
<evidence type="ECO:0000313" key="15">
    <source>
        <dbReference type="Proteomes" id="UP001501598"/>
    </source>
</evidence>
<dbReference type="InterPro" id="IPR050741">
    <property type="entry name" value="Acyl-CoA_dehydrogenase"/>
</dbReference>
<dbReference type="InterPro" id="IPR046373">
    <property type="entry name" value="Acyl-CoA_Oxase/DH_mid-dom_sf"/>
</dbReference>
<sequence length="373" mass="40149">MFRATVCEYIAREVRPHLEEWDQNRSVSPRAWRAAADQGIVGLLAPQEFGGAGLTDWRFRNVIMEELAKVPAGALSACFSVQDDIVTPYVASLGDADQKARWLPPMCRGELIMAIAMTEPGTGSDLQGIRTAGERVDGGWIVNGAKTFISSGINSGAVITVVRTKPDGGPDGFSLLVVEEGMAGFTRGRKLDKIGLAAQDTAELSFADVFVPDANLLGVEGEALAQLKHHLPTERLAIAASAMAAADAALSWTLDYVVERRAFGRSIADFQNTRFVLAEVATELDVLRAYLDAAVVALSAGELTAVEAAQAKMHATEVGGRAIDRLLQLFGGYGYMREYPIARAYEDARVQRIYGGTNEIMKSIIGSALVRNR</sequence>
<dbReference type="Pfam" id="PF02771">
    <property type="entry name" value="Acyl-CoA_dh_N"/>
    <property type="match status" value="1"/>
</dbReference>
<dbReference type="InterPro" id="IPR037069">
    <property type="entry name" value="AcylCoA_DH/ox_N_sf"/>
</dbReference>
<evidence type="ECO:0000259" key="11">
    <source>
        <dbReference type="Pfam" id="PF00441"/>
    </source>
</evidence>
<dbReference type="SUPFAM" id="SSF47203">
    <property type="entry name" value="Acyl-CoA dehydrogenase C-terminal domain-like"/>
    <property type="match status" value="1"/>
</dbReference>
<dbReference type="InterPro" id="IPR006089">
    <property type="entry name" value="Acyl-CoA_DH_CS"/>
</dbReference>
<gene>
    <name evidence="14" type="ORF">GCM10023175_52810</name>
</gene>
<evidence type="ECO:0000256" key="5">
    <source>
        <dbReference type="ARBA" id="ARBA00022827"/>
    </source>
</evidence>
<evidence type="ECO:0000256" key="3">
    <source>
        <dbReference type="ARBA" id="ARBA00009347"/>
    </source>
</evidence>
<dbReference type="InterPro" id="IPR013786">
    <property type="entry name" value="AcylCoA_DH/ox_N"/>
</dbReference>
<comment type="function">
    <text evidence="7">Catalyzes the dehydrogenation at the alpha-beta position of ACP-bound acyl chains. This results in the introduction of a double bond in the lipidic chain, which is further transferred to the epsilon-amino group of lysine residue in the mycobactin core by MbtK.</text>
</comment>
<dbReference type="Proteomes" id="UP001501598">
    <property type="component" value="Unassembled WGS sequence"/>
</dbReference>
<feature type="domain" description="Acyl-CoA dehydrogenase/oxidase C-terminal" evidence="11">
    <location>
        <begin position="228"/>
        <end position="369"/>
    </location>
</feature>
<comment type="pathway">
    <text evidence="2">Siderophore biosynthesis; mycobactin biosynthesis.</text>
</comment>
<keyword evidence="15" id="KW-1185">Reference proteome</keyword>
<comment type="cofactor">
    <cofactor evidence="1 10">
        <name>FAD</name>
        <dbReference type="ChEBI" id="CHEBI:57692"/>
    </cofactor>
</comment>
<dbReference type="EMBL" id="BAABGT010000083">
    <property type="protein sequence ID" value="GAA4554578.1"/>
    <property type="molecule type" value="Genomic_DNA"/>
</dbReference>
<organism evidence="14 15">
    <name type="scientific">Pseudonocardia xishanensis</name>
    <dbReference type="NCBI Taxonomy" id="630995"/>
    <lineage>
        <taxon>Bacteria</taxon>
        <taxon>Bacillati</taxon>
        <taxon>Actinomycetota</taxon>
        <taxon>Actinomycetes</taxon>
        <taxon>Pseudonocardiales</taxon>
        <taxon>Pseudonocardiaceae</taxon>
        <taxon>Pseudonocardia</taxon>
    </lineage>
</organism>
<dbReference type="Gene3D" id="1.20.140.10">
    <property type="entry name" value="Butyryl-CoA Dehydrogenase, subunit A, domain 3"/>
    <property type="match status" value="1"/>
</dbReference>
<evidence type="ECO:0000256" key="9">
    <source>
        <dbReference type="ARBA" id="ARBA00042660"/>
    </source>
</evidence>
<dbReference type="RefSeq" id="WP_345424168.1">
    <property type="nucleotide sequence ID" value="NZ_BAABGT010000083.1"/>
</dbReference>
<evidence type="ECO:0000313" key="14">
    <source>
        <dbReference type="EMBL" id="GAA4554578.1"/>
    </source>
</evidence>
<dbReference type="InterPro" id="IPR009100">
    <property type="entry name" value="AcylCoA_DH/oxidase_NM_dom_sf"/>
</dbReference>
<dbReference type="PIRSF" id="PIRSF016578">
    <property type="entry name" value="HsaA"/>
    <property type="match status" value="1"/>
</dbReference>
<proteinExistence type="inferred from homology"/>
<evidence type="ECO:0000256" key="1">
    <source>
        <dbReference type="ARBA" id="ARBA00001974"/>
    </source>
</evidence>
<evidence type="ECO:0000256" key="2">
    <source>
        <dbReference type="ARBA" id="ARBA00005102"/>
    </source>
</evidence>
<comment type="caution">
    <text evidence="14">The sequence shown here is derived from an EMBL/GenBank/DDBJ whole genome shotgun (WGS) entry which is preliminary data.</text>
</comment>
<keyword evidence="4 10" id="KW-0285">Flavoprotein</keyword>
<dbReference type="Pfam" id="PF02770">
    <property type="entry name" value="Acyl-CoA_dh_M"/>
    <property type="match status" value="1"/>
</dbReference>
<evidence type="ECO:0000256" key="8">
    <source>
        <dbReference type="ARBA" id="ARBA00040394"/>
    </source>
</evidence>
<dbReference type="InterPro" id="IPR009075">
    <property type="entry name" value="AcylCo_DH/oxidase_C"/>
</dbReference>
<accession>A0ABP8S0D6</accession>
<evidence type="ECO:0000256" key="7">
    <source>
        <dbReference type="ARBA" id="ARBA00037085"/>
    </source>
</evidence>
<evidence type="ECO:0000259" key="12">
    <source>
        <dbReference type="Pfam" id="PF02770"/>
    </source>
</evidence>
<evidence type="ECO:0000256" key="4">
    <source>
        <dbReference type="ARBA" id="ARBA00022630"/>
    </source>
</evidence>
<dbReference type="PANTHER" id="PTHR48083:SF20">
    <property type="entry name" value="LONG-CHAIN SPECIFIC ACYL-COA DEHYDROGENASE, MITOCHONDRIAL"/>
    <property type="match status" value="1"/>
</dbReference>
<dbReference type="SUPFAM" id="SSF56645">
    <property type="entry name" value="Acyl-CoA dehydrogenase NM domain-like"/>
    <property type="match status" value="1"/>
</dbReference>